<dbReference type="Pfam" id="PF07537">
    <property type="entry name" value="CamS"/>
    <property type="match status" value="1"/>
</dbReference>
<sequence length="383" mass="41714">MKKFFTLTLLTGAIVLLAACGKLNLDSGSSSTGGTKTGSYQTTGTVDNSMYQGVIKNGRYQTSSARGLMLQQNDQGENTFNIKSMESGLESLAKAQFSTDKYSFEEGQLLSTATARSWLKRESKSNPDGLNPVDNGKKDPDTRNPMYLQQILEQDFMVQDGNSMKLGGIAIALGMNQVDYYTKTEYGAQYQTEISEATLKKQGEAMAAKVVARLRKMEKVPSDVPILVGIYKNAEQDSLVGGVYVEHATSKSGTDLGSWKKLNQQNEILPVVSDHKAINSTVANDFSSFTNQVKGFFPTLAGITAQAHYEDGNLSGMKITVNTQFYGLTEIQSFTQYISTAANKYLPSGVPIEITIQSTQGIQAFVSRSSGDKGFYTHVFGSY</sequence>
<evidence type="ECO:0000313" key="5">
    <source>
        <dbReference type="EMBL" id="THC80635.1"/>
    </source>
</evidence>
<dbReference type="EMBL" id="SSHM01000001">
    <property type="protein sequence ID" value="THC80635.1"/>
    <property type="molecule type" value="Genomic_DNA"/>
</dbReference>
<proteinExistence type="predicted"/>
<comment type="caution">
    <text evidence="3">The sequence shown here is derived from an EMBL/GenBank/DDBJ whole genome shotgun (WGS) entry which is preliminary data.</text>
</comment>
<dbReference type="Proteomes" id="UP000542889">
    <property type="component" value="Unassembled WGS sequence"/>
</dbReference>
<dbReference type="Proteomes" id="UP000307517">
    <property type="component" value="Unassembled WGS sequence"/>
</dbReference>
<evidence type="ECO:0000313" key="8">
    <source>
        <dbReference type="Proteomes" id="UP000552935"/>
    </source>
</evidence>
<dbReference type="OrthoDB" id="9795361at2"/>
<dbReference type="PIRSF" id="PIRSF012509">
    <property type="entry name" value="CamS"/>
    <property type="match status" value="1"/>
</dbReference>
<accession>A0A0J6WMB6</accession>
<evidence type="ECO:0000313" key="7">
    <source>
        <dbReference type="Proteomes" id="UP000542889"/>
    </source>
</evidence>
<dbReference type="AlphaFoldDB" id="A0A0J6WMB6"/>
<dbReference type="SMR" id="A0A0J6WMB6"/>
<feature type="region of interest" description="Disordered" evidence="1">
    <location>
        <begin position="121"/>
        <end position="143"/>
    </location>
</feature>
<feature type="signal peptide" evidence="2">
    <location>
        <begin position="1"/>
        <end position="18"/>
    </location>
</feature>
<dbReference type="InterPro" id="IPR011426">
    <property type="entry name" value="CamS"/>
</dbReference>
<dbReference type="STRING" id="47715.AWJ15_00935"/>
<protein>
    <submittedName>
        <fullName evidence="3">CamS family sex pheromone protein</fullName>
    </submittedName>
</protein>
<dbReference type="RefSeq" id="WP_005688838.1">
    <property type="nucleotide sequence ID" value="NZ_BSWG01000002.1"/>
</dbReference>
<dbReference type="Proteomes" id="UP000552935">
    <property type="component" value="Unassembled WGS sequence"/>
</dbReference>
<keyword evidence="2" id="KW-0732">Signal</keyword>
<organism evidence="3 7">
    <name type="scientific">Lacticaseibacillus rhamnosus</name>
    <name type="common">Lactobacillus rhamnosus</name>
    <dbReference type="NCBI Taxonomy" id="47715"/>
    <lineage>
        <taxon>Bacteria</taxon>
        <taxon>Bacillati</taxon>
        <taxon>Bacillota</taxon>
        <taxon>Bacilli</taxon>
        <taxon>Lactobacillales</taxon>
        <taxon>Lactobacillaceae</taxon>
        <taxon>Lacticaseibacillus</taxon>
    </lineage>
</organism>
<name>A0A0J6WMB6_LACRH</name>
<reference evidence="5 6" key="1">
    <citation type="submission" date="2019-04" db="EMBL/GenBank/DDBJ databases">
        <title>Genome Announcement to Ensure Probiotic Safety of Lactobacillus rhamnosus UBLR-58.</title>
        <authorList>
            <person name="Sulthana A."/>
            <person name="Lakshmi S.G."/>
            <person name="Madempudi R.S."/>
        </authorList>
    </citation>
    <scope>NUCLEOTIDE SEQUENCE [LARGE SCALE GENOMIC DNA]</scope>
    <source>
        <strain evidence="5 6">UBLR-58</strain>
    </source>
</reference>
<reference evidence="4 8" key="3">
    <citation type="submission" date="2020-07" db="EMBL/GenBank/DDBJ databases">
        <title>Organ Donor 1.</title>
        <authorList>
            <person name="Marsh A.J."/>
            <person name="Azcarate-Peril M.A."/>
        </authorList>
    </citation>
    <scope>NUCLEOTIDE SEQUENCE [LARGE SCALE GENOMIC DNA]</scope>
    <source>
        <strain evidence="4 8">AMC0712</strain>
    </source>
</reference>
<evidence type="ECO:0000313" key="3">
    <source>
        <dbReference type="EMBL" id="NVO87706.1"/>
    </source>
</evidence>
<feature type="chain" id="PRO_5015041318" evidence="2">
    <location>
        <begin position="19"/>
        <end position="383"/>
    </location>
</feature>
<dbReference type="EMBL" id="JABXWP010000004">
    <property type="protein sequence ID" value="NVO87706.1"/>
    <property type="molecule type" value="Genomic_DNA"/>
</dbReference>
<dbReference type="eggNOG" id="COG4851">
    <property type="taxonomic scope" value="Bacteria"/>
</dbReference>
<gene>
    <name evidence="5" type="ORF">E6L36_09680</name>
    <name evidence="4" type="ORF">H0N82_07675</name>
    <name evidence="3" type="ORF">HWN39_04235</name>
</gene>
<dbReference type="CDD" id="cd13440">
    <property type="entry name" value="CamS_repeat_2"/>
    <property type="match status" value="1"/>
</dbReference>
<dbReference type="Gene3D" id="3.10.570.10">
    <property type="entry name" value="sex pheromone staph- cam373 precursor domain"/>
    <property type="match status" value="1"/>
</dbReference>
<evidence type="ECO:0000313" key="4">
    <source>
        <dbReference type="EMBL" id="NZA04987.1"/>
    </source>
</evidence>
<evidence type="ECO:0000313" key="6">
    <source>
        <dbReference type="Proteomes" id="UP000307517"/>
    </source>
</evidence>
<dbReference type="EMBL" id="JACCKI010000004">
    <property type="protein sequence ID" value="NZA04987.1"/>
    <property type="molecule type" value="Genomic_DNA"/>
</dbReference>
<dbReference type="PROSITE" id="PS51257">
    <property type="entry name" value="PROKAR_LIPOPROTEIN"/>
    <property type="match status" value="1"/>
</dbReference>
<dbReference type="CDD" id="cd13441">
    <property type="entry name" value="CamS_repeat_1"/>
    <property type="match status" value="1"/>
</dbReference>
<evidence type="ECO:0000256" key="1">
    <source>
        <dbReference type="SAM" id="MobiDB-lite"/>
    </source>
</evidence>
<reference evidence="3 7" key="2">
    <citation type="submission" date="2020-06" db="EMBL/GenBank/DDBJ databases">
        <title>Lactobacillus rhamnosus QC,genome.</title>
        <authorList>
            <person name="Yi H."/>
            <person name="Jin M."/>
        </authorList>
    </citation>
    <scope>NUCLEOTIDE SEQUENCE [LARGE SCALE GENOMIC DNA]</scope>
    <source>
        <strain evidence="3 7">QC</strain>
    </source>
</reference>
<evidence type="ECO:0000256" key="2">
    <source>
        <dbReference type="SAM" id="SignalP"/>
    </source>
</evidence>